<accession>A0A645I553</accession>
<reference evidence="1" key="1">
    <citation type="submission" date="2019-08" db="EMBL/GenBank/DDBJ databases">
        <authorList>
            <person name="Kucharzyk K."/>
            <person name="Murdoch R.W."/>
            <person name="Higgins S."/>
            <person name="Loffler F."/>
        </authorList>
    </citation>
    <scope>NUCLEOTIDE SEQUENCE</scope>
</reference>
<name>A0A645I553_9ZZZZ</name>
<sequence length="56" mass="6231">MQVIFSFIFGKNAHFVKFHGAGYSGTECYCVHSQFVADKIGFDNSINIVNAAIWAE</sequence>
<dbReference type="EMBL" id="VSSQ01106303">
    <property type="protein sequence ID" value="MPN46006.1"/>
    <property type="molecule type" value="Genomic_DNA"/>
</dbReference>
<comment type="caution">
    <text evidence="1">The sequence shown here is derived from an EMBL/GenBank/DDBJ whole genome shotgun (WGS) entry which is preliminary data.</text>
</comment>
<dbReference type="AlphaFoldDB" id="A0A645I553"/>
<protein>
    <submittedName>
        <fullName evidence="1">Uncharacterized protein</fullName>
    </submittedName>
</protein>
<gene>
    <name evidence="1" type="ORF">SDC9_193585</name>
</gene>
<organism evidence="1">
    <name type="scientific">bioreactor metagenome</name>
    <dbReference type="NCBI Taxonomy" id="1076179"/>
    <lineage>
        <taxon>unclassified sequences</taxon>
        <taxon>metagenomes</taxon>
        <taxon>ecological metagenomes</taxon>
    </lineage>
</organism>
<proteinExistence type="predicted"/>
<evidence type="ECO:0000313" key="1">
    <source>
        <dbReference type="EMBL" id="MPN46006.1"/>
    </source>
</evidence>